<comment type="pathway">
    <text evidence="1">Bacterial outer membrane biogenesis; LPS O-antigen biosynthesis.</text>
</comment>
<evidence type="ECO:0000256" key="2">
    <source>
        <dbReference type="ARBA" id="ARBA00007637"/>
    </source>
</evidence>
<organism evidence="5 6">
    <name type="scientific">Agrobacterium tumefaciens</name>
    <dbReference type="NCBI Taxonomy" id="358"/>
    <lineage>
        <taxon>Bacteria</taxon>
        <taxon>Pseudomonadati</taxon>
        <taxon>Pseudomonadota</taxon>
        <taxon>Alphaproteobacteria</taxon>
        <taxon>Hyphomicrobiales</taxon>
        <taxon>Rhizobiaceae</taxon>
        <taxon>Rhizobium/Agrobacterium group</taxon>
        <taxon>Agrobacterium</taxon>
        <taxon>Agrobacterium tumefaciens complex</taxon>
    </lineage>
</organism>
<evidence type="ECO:0000313" key="5">
    <source>
        <dbReference type="EMBL" id="TRB05400.1"/>
    </source>
</evidence>
<dbReference type="EMBL" id="SGOE01000004">
    <property type="protein sequence ID" value="TRB05400.1"/>
    <property type="molecule type" value="Genomic_DNA"/>
</dbReference>
<dbReference type="SUPFAM" id="SSF51735">
    <property type="entry name" value="NAD(P)-binding Rossmann-fold domains"/>
    <property type="match status" value="1"/>
</dbReference>
<sequence length="358" mass="39011">MRDCIVVTGGAGFIGSALSSLICSEDVPVIAIDNMLEQVHPTGKKSEFLDERVILYKNDVCDRGAWLNLLREFYPRRVVHLAAETGTAQSLTESTRHASVNVVGTTVMLDAFAAAEVVPDRIVLASSRAVYGEGHWRDVITNEVFYPAPRSNEVLSKSQWSPLSPAGNEAKALPHEASVVFPKPTSIYGATKLAQEQILSSWCGAFRVPLSILRLQNVYGEGQSPYNSYTGIINYFHRVARSGASIPVYEDGLIGRDFVHIQDVVQALVSVLSDDTAGDHLFDVGTGRLTTILDAASMIAEYHNAPKPEVCGRFRDGDIRSAVADVKKLHEHTGSSSHVSFEEGMKRVGDWLMASGHI</sequence>
<feature type="domain" description="NAD(P)-binding" evidence="4">
    <location>
        <begin position="7"/>
        <end position="151"/>
    </location>
</feature>
<evidence type="ECO:0000256" key="1">
    <source>
        <dbReference type="ARBA" id="ARBA00005125"/>
    </source>
</evidence>
<accession>A0A546XXC3</accession>
<feature type="domain" description="NAD-dependent epimerase/dehydratase" evidence="3">
    <location>
        <begin position="174"/>
        <end position="281"/>
    </location>
</feature>
<dbReference type="Gene3D" id="3.40.50.720">
    <property type="entry name" value="NAD(P)-binding Rossmann-like Domain"/>
    <property type="match status" value="1"/>
</dbReference>
<dbReference type="InterPro" id="IPR001509">
    <property type="entry name" value="Epimerase_deHydtase"/>
</dbReference>
<evidence type="ECO:0000259" key="3">
    <source>
        <dbReference type="Pfam" id="PF01370"/>
    </source>
</evidence>
<dbReference type="InterPro" id="IPR036291">
    <property type="entry name" value="NAD(P)-bd_dom_sf"/>
</dbReference>
<dbReference type="Pfam" id="PF16363">
    <property type="entry name" value="GDP_Man_Dehyd"/>
    <property type="match status" value="1"/>
</dbReference>
<dbReference type="PANTHER" id="PTHR43000">
    <property type="entry name" value="DTDP-D-GLUCOSE 4,6-DEHYDRATASE-RELATED"/>
    <property type="match status" value="1"/>
</dbReference>
<dbReference type="Proteomes" id="UP000317023">
    <property type="component" value="Unassembled WGS sequence"/>
</dbReference>
<dbReference type="InterPro" id="IPR016040">
    <property type="entry name" value="NAD(P)-bd_dom"/>
</dbReference>
<comment type="caution">
    <text evidence="5">The sequence shown here is derived from an EMBL/GenBank/DDBJ whole genome shotgun (WGS) entry which is preliminary data.</text>
</comment>
<evidence type="ECO:0000313" key="6">
    <source>
        <dbReference type="Proteomes" id="UP000317023"/>
    </source>
</evidence>
<comment type="similarity">
    <text evidence="2">Belongs to the NAD(P)-dependent epimerase/dehydratase family.</text>
</comment>
<reference evidence="5 6" key="1">
    <citation type="journal article" date="2019" name="Appl. Microbiol. Biotechnol.">
        <title>Differential efficiency of wild type rhizogenic strains for rol gene transformation of plants.</title>
        <authorList>
            <person name="Desmet S."/>
            <person name="De Keyser E."/>
            <person name="Van Vaerenbergh J."/>
            <person name="Baeyen S."/>
            <person name="Van Huylenbroeck J."/>
            <person name="Geelen D."/>
            <person name="Dhooghe E."/>
        </authorList>
    </citation>
    <scope>NUCLEOTIDE SEQUENCE [LARGE SCALE GENOMIC DNA]</scope>
    <source>
        <strain evidence="5 6">MAFF210266</strain>
    </source>
</reference>
<dbReference type="RefSeq" id="WP_142857787.1">
    <property type="nucleotide sequence ID" value="NZ_SGOE01000004.1"/>
</dbReference>
<protein>
    <submittedName>
        <fullName evidence="5">NAD-dependent epimerase/dehydratase family protein</fullName>
    </submittedName>
</protein>
<proteinExistence type="inferred from homology"/>
<dbReference type="Pfam" id="PF01370">
    <property type="entry name" value="Epimerase"/>
    <property type="match status" value="1"/>
</dbReference>
<evidence type="ECO:0000259" key="4">
    <source>
        <dbReference type="Pfam" id="PF16363"/>
    </source>
</evidence>
<dbReference type="AlphaFoldDB" id="A0A546XXC3"/>
<name>A0A546XXC3_AGRTU</name>
<gene>
    <name evidence="5" type="ORF">EXN61_16425</name>
</gene>